<evidence type="ECO:0000313" key="2">
    <source>
        <dbReference type="Proteomes" id="UP000789508"/>
    </source>
</evidence>
<gene>
    <name evidence="1" type="ORF">ALEPTO_LOCUS13624</name>
</gene>
<sequence length="127" mass="14600">VFKDEYGNDICVIAKSTFTNVWKALILSLQFMSPKSDLCKTCKTMKMDIQYATQYEKKLELTENYLAHLSCAQKERDYYNNNIVKAVEDGTKYKNTLFAAASNFPNAQQTNYIIDEAEIPDDGKQEK</sequence>
<organism evidence="1 2">
    <name type="scientific">Ambispora leptoticha</name>
    <dbReference type="NCBI Taxonomy" id="144679"/>
    <lineage>
        <taxon>Eukaryota</taxon>
        <taxon>Fungi</taxon>
        <taxon>Fungi incertae sedis</taxon>
        <taxon>Mucoromycota</taxon>
        <taxon>Glomeromycotina</taxon>
        <taxon>Glomeromycetes</taxon>
        <taxon>Archaeosporales</taxon>
        <taxon>Ambisporaceae</taxon>
        <taxon>Ambispora</taxon>
    </lineage>
</organism>
<dbReference type="OrthoDB" id="2419521at2759"/>
<dbReference type="EMBL" id="CAJVPS010045556">
    <property type="protein sequence ID" value="CAG8759648.1"/>
    <property type="molecule type" value="Genomic_DNA"/>
</dbReference>
<dbReference type="Proteomes" id="UP000789508">
    <property type="component" value="Unassembled WGS sequence"/>
</dbReference>
<proteinExistence type="predicted"/>
<dbReference type="AlphaFoldDB" id="A0A9N9J1N4"/>
<feature type="non-terminal residue" evidence="1">
    <location>
        <position position="127"/>
    </location>
</feature>
<accession>A0A9N9J1N4</accession>
<keyword evidence="2" id="KW-1185">Reference proteome</keyword>
<name>A0A9N9J1N4_9GLOM</name>
<feature type="non-terminal residue" evidence="1">
    <location>
        <position position="1"/>
    </location>
</feature>
<evidence type="ECO:0000313" key="1">
    <source>
        <dbReference type="EMBL" id="CAG8759648.1"/>
    </source>
</evidence>
<protein>
    <submittedName>
        <fullName evidence="1">9945_t:CDS:1</fullName>
    </submittedName>
</protein>
<reference evidence="1" key="1">
    <citation type="submission" date="2021-06" db="EMBL/GenBank/DDBJ databases">
        <authorList>
            <person name="Kallberg Y."/>
            <person name="Tangrot J."/>
            <person name="Rosling A."/>
        </authorList>
    </citation>
    <scope>NUCLEOTIDE SEQUENCE</scope>
    <source>
        <strain evidence="1">FL130A</strain>
    </source>
</reference>
<comment type="caution">
    <text evidence="1">The sequence shown here is derived from an EMBL/GenBank/DDBJ whole genome shotgun (WGS) entry which is preliminary data.</text>
</comment>